<dbReference type="Pfam" id="PF02687">
    <property type="entry name" value="FtsX"/>
    <property type="match status" value="1"/>
</dbReference>
<feature type="transmembrane region" description="Helical" evidence="11">
    <location>
        <begin position="168"/>
        <end position="189"/>
    </location>
</feature>
<keyword evidence="6 11" id="KW-0812">Transmembrane</keyword>
<keyword evidence="4 10" id="KW-1003">Cell membrane</keyword>
<feature type="transmembrane region" description="Helical" evidence="11">
    <location>
        <begin position="231"/>
        <end position="254"/>
    </location>
</feature>
<evidence type="ECO:0000256" key="7">
    <source>
        <dbReference type="ARBA" id="ARBA00022989"/>
    </source>
</evidence>
<dbReference type="AlphaFoldDB" id="A0A0G1WG11"/>
<evidence type="ECO:0000256" key="10">
    <source>
        <dbReference type="PIRNR" id="PIRNR003097"/>
    </source>
</evidence>
<dbReference type="Proteomes" id="UP000034403">
    <property type="component" value="Unassembled WGS sequence"/>
</dbReference>
<dbReference type="GO" id="GO:0005886">
    <property type="term" value="C:plasma membrane"/>
    <property type="evidence" value="ECO:0007669"/>
    <property type="project" value="UniProtKB-SubCell"/>
</dbReference>
<keyword evidence="7 11" id="KW-1133">Transmembrane helix</keyword>
<dbReference type="PIRSF" id="PIRSF003097">
    <property type="entry name" value="FtsX"/>
    <property type="match status" value="1"/>
</dbReference>
<dbReference type="InterPro" id="IPR003838">
    <property type="entry name" value="ABC3_permease_C"/>
</dbReference>
<name>A0A0G1WG11_9BACT</name>
<evidence type="ECO:0000256" key="9">
    <source>
        <dbReference type="ARBA" id="ARBA00023306"/>
    </source>
</evidence>
<reference evidence="14 15" key="1">
    <citation type="journal article" date="2015" name="Nature">
        <title>rRNA introns, odd ribosomes, and small enigmatic genomes across a large radiation of phyla.</title>
        <authorList>
            <person name="Brown C.T."/>
            <person name="Hug L.A."/>
            <person name="Thomas B.C."/>
            <person name="Sharon I."/>
            <person name="Castelle C.J."/>
            <person name="Singh A."/>
            <person name="Wilkins M.J."/>
            <person name="Williams K.H."/>
            <person name="Banfield J.F."/>
        </authorList>
    </citation>
    <scope>NUCLEOTIDE SEQUENCE [LARGE SCALE GENOMIC DNA]</scope>
</reference>
<dbReference type="InterPro" id="IPR004513">
    <property type="entry name" value="FtsX"/>
</dbReference>
<keyword evidence="8 10" id="KW-0472">Membrane</keyword>
<evidence type="ECO:0000256" key="11">
    <source>
        <dbReference type="SAM" id="Phobius"/>
    </source>
</evidence>
<organism evidence="14 15">
    <name type="scientific">Candidatus Yanofskybacteria bacterium GW2011_GWA1_48_10</name>
    <dbReference type="NCBI Taxonomy" id="1619022"/>
    <lineage>
        <taxon>Bacteria</taxon>
        <taxon>Candidatus Yanofskyibacteriota</taxon>
    </lineage>
</organism>
<evidence type="ECO:0000313" key="15">
    <source>
        <dbReference type="Proteomes" id="UP000034403"/>
    </source>
</evidence>
<dbReference type="PANTHER" id="PTHR47755:SF1">
    <property type="entry name" value="CELL DIVISION PROTEIN FTSX"/>
    <property type="match status" value="1"/>
</dbReference>
<dbReference type="Gene3D" id="3.30.70.3040">
    <property type="match status" value="1"/>
</dbReference>
<dbReference type="GO" id="GO:0032153">
    <property type="term" value="C:cell division site"/>
    <property type="evidence" value="ECO:0007669"/>
    <property type="project" value="TreeGrafter"/>
</dbReference>
<feature type="transmembrane region" description="Helical" evidence="11">
    <location>
        <begin position="21"/>
        <end position="42"/>
    </location>
</feature>
<dbReference type="PANTHER" id="PTHR47755">
    <property type="entry name" value="CELL DIVISION PROTEIN FTSX"/>
    <property type="match status" value="1"/>
</dbReference>
<feature type="transmembrane region" description="Helical" evidence="11">
    <location>
        <begin position="201"/>
        <end position="219"/>
    </location>
</feature>
<accession>A0A0G1WG11</accession>
<evidence type="ECO:0000256" key="5">
    <source>
        <dbReference type="ARBA" id="ARBA00022618"/>
    </source>
</evidence>
<dbReference type="Pfam" id="PF18075">
    <property type="entry name" value="FtsX_ECD"/>
    <property type="match status" value="1"/>
</dbReference>
<evidence type="ECO:0000256" key="8">
    <source>
        <dbReference type="ARBA" id="ARBA00023136"/>
    </source>
</evidence>
<evidence type="ECO:0000259" key="12">
    <source>
        <dbReference type="Pfam" id="PF02687"/>
    </source>
</evidence>
<evidence type="ECO:0000256" key="4">
    <source>
        <dbReference type="ARBA" id="ARBA00022475"/>
    </source>
</evidence>
<gene>
    <name evidence="14" type="ORF">UY20_C0014G0006</name>
</gene>
<comment type="subcellular location">
    <subcellularLocation>
        <location evidence="1">Cell membrane</location>
        <topology evidence="1">Multi-pass membrane protein</topology>
    </subcellularLocation>
</comment>
<sequence>MKNNPLSVAVHRIRRAPYQTLAAVAIMTMTLFIASIFFLVAAGSQAVLKYFETRPQVNAFFKQEIVPTPQAVDLIKAQLDSTGLIQSFKYVSKEDALQIYRDLNKSDPLLLEAVTASMLPASIEVSTKNPKDLTIIADQLKTQPGIEDVRFARDIVDTLAKWTGSVRVIGFSLVGANVFITFTIILLIIGIKVANRRDEISLYQLLGATGGYISAPFVWEGILYGLTGGLIAWTASFLILLYSMGFLVSFLAGIPLLPPPLWFMFSLLGGELLLGSLIGGFGGLLAVQRFLKA</sequence>
<feature type="transmembrane region" description="Helical" evidence="11">
    <location>
        <begin position="261"/>
        <end position="287"/>
    </location>
</feature>
<comment type="similarity">
    <text evidence="2 10">Belongs to the ABC-4 integral membrane protein family. FtsX subfamily.</text>
</comment>
<keyword evidence="9 10" id="KW-0131">Cell cycle</keyword>
<feature type="domain" description="FtsX extracellular" evidence="13">
    <location>
        <begin position="56"/>
        <end position="149"/>
    </location>
</feature>
<dbReference type="InterPro" id="IPR040690">
    <property type="entry name" value="FtsX_ECD"/>
</dbReference>
<proteinExistence type="inferred from homology"/>
<comment type="caution">
    <text evidence="14">The sequence shown here is derived from an EMBL/GenBank/DDBJ whole genome shotgun (WGS) entry which is preliminary data.</text>
</comment>
<feature type="domain" description="ABC3 transporter permease C-terminal" evidence="12">
    <location>
        <begin position="178"/>
        <end position="274"/>
    </location>
</feature>
<protein>
    <recommendedName>
        <fullName evidence="3 10">Cell division protein FtsX</fullName>
    </recommendedName>
</protein>
<evidence type="ECO:0000256" key="6">
    <source>
        <dbReference type="ARBA" id="ARBA00022692"/>
    </source>
</evidence>
<dbReference type="GO" id="GO:0051301">
    <property type="term" value="P:cell division"/>
    <property type="evidence" value="ECO:0007669"/>
    <property type="project" value="UniProtKB-KW"/>
</dbReference>
<evidence type="ECO:0000256" key="2">
    <source>
        <dbReference type="ARBA" id="ARBA00007379"/>
    </source>
</evidence>
<keyword evidence="5 10" id="KW-0132">Cell division</keyword>
<evidence type="ECO:0000259" key="13">
    <source>
        <dbReference type="Pfam" id="PF18075"/>
    </source>
</evidence>
<evidence type="ECO:0000313" key="14">
    <source>
        <dbReference type="EMBL" id="KKU89263.1"/>
    </source>
</evidence>
<evidence type="ECO:0000256" key="3">
    <source>
        <dbReference type="ARBA" id="ARBA00021907"/>
    </source>
</evidence>
<dbReference type="EMBL" id="LCPC01000014">
    <property type="protein sequence ID" value="KKU89263.1"/>
    <property type="molecule type" value="Genomic_DNA"/>
</dbReference>
<evidence type="ECO:0000256" key="1">
    <source>
        <dbReference type="ARBA" id="ARBA00004651"/>
    </source>
</evidence>